<dbReference type="Proteomes" id="UP001500631">
    <property type="component" value="Unassembled WGS sequence"/>
</dbReference>
<proteinExistence type="predicted"/>
<name>A0ABP9MJI5_9GAMM</name>
<dbReference type="EMBL" id="BAABKE010000003">
    <property type="protein sequence ID" value="GAA5097420.1"/>
    <property type="molecule type" value="Genomic_DNA"/>
</dbReference>
<comment type="caution">
    <text evidence="1">The sequence shown here is derived from an EMBL/GenBank/DDBJ whole genome shotgun (WGS) entry which is preliminary data.</text>
</comment>
<keyword evidence="2" id="KW-1185">Reference proteome</keyword>
<organism evidence="1 2">
    <name type="scientific">Wohlfahrtiimonas larvae</name>
    <dbReference type="NCBI Taxonomy" id="1157986"/>
    <lineage>
        <taxon>Bacteria</taxon>
        <taxon>Pseudomonadati</taxon>
        <taxon>Pseudomonadota</taxon>
        <taxon>Gammaproteobacteria</taxon>
        <taxon>Cardiobacteriales</taxon>
        <taxon>Ignatzschineriaceae</taxon>
        <taxon>Wohlfahrtiimonas</taxon>
    </lineage>
</organism>
<accession>A0ABP9MJI5</accession>
<evidence type="ECO:0000313" key="2">
    <source>
        <dbReference type="Proteomes" id="UP001500631"/>
    </source>
</evidence>
<reference evidence="2" key="1">
    <citation type="journal article" date="2019" name="Int. J. Syst. Evol. Microbiol.">
        <title>The Global Catalogue of Microorganisms (GCM) 10K type strain sequencing project: providing services to taxonomists for standard genome sequencing and annotation.</title>
        <authorList>
            <consortium name="The Broad Institute Genomics Platform"/>
            <consortium name="The Broad Institute Genome Sequencing Center for Infectious Disease"/>
            <person name="Wu L."/>
            <person name="Ma J."/>
        </authorList>
    </citation>
    <scope>NUCLEOTIDE SEQUENCE [LARGE SCALE GENOMIC DNA]</scope>
    <source>
        <strain evidence="2">JCM 18424</strain>
    </source>
</reference>
<sequence length="85" mass="9752">MMQLSKMLKQLNKLKIVMLIAMLMIVTNGCAQKVIYEINNDGMCLIFDPIHGSYKDTEATKEQLEKYMDLYTHFCKQGGTNGSRK</sequence>
<evidence type="ECO:0000313" key="1">
    <source>
        <dbReference type="EMBL" id="GAA5097420.1"/>
    </source>
</evidence>
<protein>
    <submittedName>
        <fullName evidence="1">Uncharacterized protein</fullName>
    </submittedName>
</protein>
<gene>
    <name evidence="1" type="ORF">GCM10023338_08810</name>
</gene>